<feature type="domain" description="Transposase IS4 N-terminal" evidence="2">
    <location>
        <begin position="28"/>
        <end position="123"/>
    </location>
</feature>
<evidence type="ECO:0000259" key="2">
    <source>
        <dbReference type="Pfam" id="PF13006"/>
    </source>
</evidence>
<dbReference type="AlphaFoldDB" id="A0A4D4MDA1"/>
<dbReference type="EMBL" id="BJHX01000003">
    <property type="protein sequence ID" value="GDY69863.1"/>
    <property type="molecule type" value="Genomic_DNA"/>
</dbReference>
<dbReference type="Pfam" id="PF13006">
    <property type="entry name" value="Nterm_IS4"/>
    <property type="match status" value="1"/>
</dbReference>
<organism evidence="3 4">
    <name type="scientific">Streptomyces avermitilis</name>
    <dbReference type="NCBI Taxonomy" id="33903"/>
    <lineage>
        <taxon>Bacteria</taxon>
        <taxon>Bacillati</taxon>
        <taxon>Actinomycetota</taxon>
        <taxon>Actinomycetes</taxon>
        <taxon>Kitasatosporales</taxon>
        <taxon>Streptomycetaceae</taxon>
        <taxon>Streptomyces</taxon>
    </lineage>
</organism>
<accession>A0A4D4MDA1</accession>
<sequence length="282" mass="31232">MPTRNCALPPGLARVTRQFTVAEGRFAPGHLGELTQVIPFDLVDAVLDETRCVQRRLRDLPSRVGVYFLLAMCLFPEVGYRLVWHKLTAALTGVGFEVAEPTAKALRDLRRRLGAEPMKRVFETLAGPLAQPVTPGVRFGPFRMASFDGCSSIKLPDTERNVEWFGPGSRGGYPMLELMTLVETGTRALIGAVFGTPSDGETSYARRLLHHLGPGMLAGPVGQGFRRQRLPRRRARHRSQVPGPAARQPTHPGPEPTHRWLLPLGHRHRPGTRRGSADHRDL</sequence>
<evidence type="ECO:0000256" key="1">
    <source>
        <dbReference type="SAM" id="MobiDB-lite"/>
    </source>
</evidence>
<name>A0A4D4MDA1_STRAX</name>
<feature type="region of interest" description="Disordered" evidence="1">
    <location>
        <begin position="219"/>
        <end position="282"/>
    </location>
</feature>
<dbReference type="InterPro" id="IPR024473">
    <property type="entry name" value="Transposases_IS4_N"/>
</dbReference>
<reference evidence="3 4" key="1">
    <citation type="submission" date="2019-04" db="EMBL/GenBank/DDBJ databases">
        <title>Draft genome sequences of Streptomyces avermitilis NBRC 14893.</title>
        <authorList>
            <person name="Komaki H."/>
            <person name="Tamura T."/>
            <person name="Hosoyama A."/>
        </authorList>
    </citation>
    <scope>NUCLEOTIDE SEQUENCE [LARGE SCALE GENOMIC DNA]</scope>
    <source>
        <strain evidence="3 4">NBRC 14893</strain>
    </source>
</reference>
<protein>
    <recommendedName>
        <fullName evidence="2">Transposase IS4 N-terminal domain-containing protein</fullName>
    </recommendedName>
</protein>
<evidence type="ECO:0000313" key="4">
    <source>
        <dbReference type="Proteomes" id="UP000302139"/>
    </source>
</evidence>
<dbReference type="Proteomes" id="UP000302139">
    <property type="component" value="Unassembled WGS sequence"/>
</dbReference>
<feature type="compositionally biased region" description="Basic residues" evidence="1">
    <location>
        <begin position="226"/>
        <end position="239"/>
    </location>
</feature>
<proteinExistence type="predicted"/>
<comment type="caution">
    <text evidence="3">The sequence shown here is derived from an EMBL/GenBank/DDBJ whole genome shotgun (WGS) entry which is preliminary data.</text>
</comment>
<gene>
    <name evidence="3" type="ORF">SAV14893_092560</name>
</gene>
<evidence type="ECO:0000313" key="3">
    <source>
        <dbReference type="EMBL" id="GDY69863.1"/>
    </source>
</evidence>